<accession>A0A2U9II45</accession>
<evidence type="ECO:0000313" key="9">
    <source>
        <dbReference type="EMBL" id="AWR95655.1"/>
    </source>
</evidence>
<feature type="active site" description="Schiff-base intermediate with substrate" evidence="7">
    <location>
        <position position="156"/>
    </location>
</feature>
<evidence type="ECO:0000256" key="4">
    <source>
        <dbReference type="ARBA" id="ARBA00023277"/>
    </source>
</evidence>
<dbReference type="OrthoDB" id="350860at2157"/>
<evidence type="ECO:0000313" key="10">
    <source>
        <dbReference type="Proteomes" id="UP000248044"/>
    </source>
</evidence>
<dbReference type="RefSeq" id="WP_110271533.1">
    <property type="nucleotide sequence ID" value="NZ_CP029289.2"/>
</dbReference>
<dbReference type="EMBL" id="CP029289">
    <property type="protein sequence ID" value="AWR95655.1"/>
    <property type="molecule type" value="Genomic_DNA"/>
</dbReference>
<dbReference type="SMR" id="A0A2U9II45"/>
<dbReference type="InterPro" id="IPR053415">
    <property type="entry name" value="ED_pathway_aldolase"/>
</dbReference>
<proteinExistence type="inferred from homology"/>
<dbReference type="GO" id="GO:0008675">
    <property type="term" value="F:2-dehydro-3-deoxy-phosphogluconate aldolase activity"/>
    <property type="evidence" value="ECO:0007669"/>
    <property type="project" value="UniProtKB-ARBA"/>
</dbReference>
<evidence type="ECO:0000256" key="2">
    <source>
        <dbReference type="ARBA" id="ARBA00023239"/>
    </source>
</evidence>
<feature type="binding site" evidence="8">
    <location>
        <position position="195"/>
    </location>
    <ligand>
        <name>pyruvate</name>
        <dbReference type="ChEBI" id="CHEBI:15361"/>
    </ligand>
</feature>
<dbReference type="SUPFAM" id="SSF51569">
    <property type="entry name" value="Aldolase"/>
    <property type="match status" value="1"/>
</dbReference>
<dbReference type="Gene3D" id="3.20.20.70">
    <property type="entry name" value="Aldolase class I"/>
    <property type="match status" value="1"/>
</dbReference>
<evidence type="ECO:0000256" key="8">
    <source>
        <dbReference type="PIRSR" id="PIRSR001365-2"/>
    </source>
</evidence>
<dbReference type="PANTHER" id="PTHR12128">
    <property type="entry name" value="DIHYDRODIPICOLINATE SYNTHASE"/>
    <property type="match status" value="1"/>
</dbReference>
<reference evidence="9 10" key="1">
    <citation type="submission" date="2018-05" db="EMBL/GenBank/DDBJ databases">
        <title>Complete Genome Sequences of Extremely Thermoacidophilic, Metal-Mobilizing Type-Strain Members of the Archaeal Family Sulfolobaceae: Acidianus brierleyi DSM-1651T, Acidianus sulfidivorans DSM-18786T, Metallosphaera hakonensis DSM-7519T, and Metallosphaera prunae DSM-10039T.</title>
        <authorList>
            <person name="Counts J.A."/>
            <person name="Kelly R.M."/>
        </authorList>
    </citation>
    <scope>NUCLEOTIDE SEQUENCE [LARGE SCALE GENOMIC DNA]</scope>
    <source>
        <strain evidence="9 10">DSM 1651</strain>
    </source>
</reference>
<evidence type="ECO:0000256" key="3">
    <source>
        <dbReference type="ARBA" id="ARBA00023270"/>
    </source>
</evidence>
<dbReference type="InterPro" id="IPR013785">
    <property type="entry name" value="Aldolase_TIM"/>
</dbReference>
<sequence>MEIITPILTPFKNNGDIDKEALKTHVNNLITKGIDLIFLNGSTGLGPALSKDEKLSTLKTIYDITGKIIFQVGGLNINDVIELLKASKEFDIVGVASYSPFYFPRIPEKMLIKYFKTIEEYSPHPIYIYNYPLATGYDISAKTLEKFMDSKFVGIKDTNQDLSHSLEYKSLKNFKVYNGSDSLIYYSLLSLDGSVTAASNYLPEIVVKMKNLIQNGKLNEALELQKLIISILEISRKYGQLSSNYILVREFQGYNVGIPRGPIFPLEDEDVKALIQEINPLKDKIRKFSS</sequence>
<feature type="active site" description="Proton donor/acceptor" evidence="7">
    <location>
        <position position="129"/>
    </location>
</feature>
<name>A0A2U9II45_9CREN</name>
<dbReference type="GO" id="GO:0008840">
    <property type="term" value="F:4-hydroxy-tetrahydrodipicolinate synthase activity"/>
    <property type="evidence" value="ECO:0007669"/>
    <property type="project" value="TreeGrafter"/>
</dbReference>
<dbReference type="PANTHER" id="PTHR12128:SF66">
    <property type="entry name" value="4-HYDROXY-2-OXOGLUTARATE ALDOLASE, MITOCHONDRIAL"/>
    <property type="match status" value="1"/>
</dbReference>
<protein>
    <submittedName>
        <fullName evidence="9">2-dehydro-3-deoxyphosphogluconate aldolase</fullName>
    </submittedName>
</protein>
<dbReference type="PIRSF" id="PIRSF001365">
    <property type="entry name" value="DHDPS"/>
    <property type="match status" value="1"/>
</dbReference>
<organism evidence="9 10">
    <name type="scientific">Acidianus brierleyi</name>
    <dbReference type="NCBI Taxonomy" id="41673"/>
    <lineage>
        <taxon>Archaea</taxon>
        <taxon>Thermoproteota</taxon>
        <taxon>Thermoprotei</taxon>
        <taxon>Sulfolobales</taxon>
        <taxon>Sulfolobaceae</taxon>
        <taxon>Acidianus</taxon>
    </lineage>
</organism>
<keyword evidence="4" id="KW-0119">Carbohydrate metabolism</keyword>
<dbReference type="GeneID" id="36833438"/>
<gene>
    <name evidence="9" type="ORF">DFR85_14740</name>
</gene>
<keyword evidence="2" id="KW-0456">Lyase</keyword>
<dbReference type="InterPro" id="IPR002220">
    <property type="entry name" value="DapA-like"/>
</dbReference>
<dbReference type="SMART" id="SM01130">
    <property type="entry name" value="DHDPS"/>
    <property type="match status" value="1"/>
</dbReference>
<comment type="similarity">
    <text evidence="5">Belongs to the DapA family. KDPG aldolase subfamily.</text>
</comment>
<feature type="binding site" evidence="8">
    <location>
        <position position="43"/>
    </location>
    <ligand>
        <name>pyruvate</name>
        <dbReference type="ChEBI" id="CHEBI:15361"/>
    </ligand>
</feature>
<dbReference type="Pfam" id="PF00701">
    <property type="entry name" value="DHDPS"/>
    <property type="match status" value="1"/>
</dbReference>
<evidence type="ECO:0000256" key="6">
    <source>
        <dbReference type="ARBA" id="ARBA00044762"/>
    </source>
</evidence>
<keyword evidence="3" id="KW-0704">Schiff base</keyword>
<dbReference type="AlphaFoldDB" id="A0A2U9II45"/>
<evidence type="ECO:0000256" key="5">
    <source>
        <dbReference type="ARBA" id="ARBA00044756"/>
    </source>
</evidence>
<dbReference type="KEGG" id="abri:DFR85_14740"/>
<dbReference type="NCBIfam" id="NF040954">
    <property type="entry name" value="Arch_KDGaldase"/>
    <property type="match status" value="1"/>
</dbReference>
<evidence type="ECO:0000256" key="1">
    <source>
        <dbReference type="ARBA" id="ARBA00004736"/>
    </source>
</evidence>
<dbReference type="PRINTS" id="PR00146">
    <property type="entry name" value="DHPICSNTHASE"/>
</dbReference>
<keyword evidence="10" id="KW-1185">Reference proteome</keyword>
<evidence type="ECO:0000256" key="7">
    <source>
        <dbReference type="PIRSR" id="PIRSR001365-1"/>
    </source>
</evidence>
<comment type="subunit">
    <text evidence="6">Homotetramer; dimer of dimers.</text>
</comment>
<comment type="pathway">
    <text evidence="1">Carbohydrate acid metabolism; 2-dehydro-3-deoxy-D-gluconate degradation; D-glyceraldehyde 3-phosphate and pyruvate from 2-dehydro-3-deoxy-D-gluconate: step 2/2.</text>
</comment>
<dbReference type="Proteomes" id="UP000248044">
    <property type="component" value="Chromosome"/>
</dbReference>